<name>A0A1H2XY09_9RHOB</name>
<dbReference type="Pfam" id="PF14220">
    <property type="entry name" value="DUF4329"/>
    <property type="match status" value="1"/>
</dbReference>
<dbReference type="STRING" id="670155.SAMN04488001_2147"/>
<accession>A0A1H2XY09</accession>
<feature type="domain" description="DUF4329" evidence="2">
    <location>
        <begin position="33"/>
        <end position="148"/>
    </location>
</feature>
<keyword evidence="4" id="KW-1185">Reference proteome</keyword>
<evidence type="ECO:0000259" key="2">
    <source>
        <dbReference type="Pfam" id="PF14220"/>
    </source>
</evidence>
<dbReference type="Proteomes" id="UP000199441">
    <property type="component" value="Unassembled WGS sequence"/>
</dbReference>
<reference evidence="4" key="1">
    <citation type="submission" date="2016-10" db="EMBL/GenBank/DDBJ databases">
        <authorList>
            <person name="Varghese N."/>
            <person name="Submissions S."/>
        </authorList>
    </citation>
    <scope>NUCLEOTIDE SEQUENCE [LARGE SCALE GENOMIC DNA]</scope>
    <source>
        <strain evidence="4">DSM 26922</strain>
    </source>
</reference>
<feature type="signal peptide" evidence="1">
    <location>
        <begin position="1"/>
        <end position="20"/>
    </location>
</feature>
<evidence type="ECO:0000313" key="4">
    <source>
        <dbReference type="Proteomes" id="UP000199441"/>
    </source>
</evidence>
<gene>
    <name evidence="3" type="ORF">SAMN04488001_2147</name>
</gene>
<evidence type="ECO:0000256" key="1">
    <source>
        <dbReference type="SAM" id="SignalP"/>
    </source>
</evidence>
<dbReference type="OrthoDB" id="7850904at2"/>
<dbReference type="SUPFAM" id="SSF102712">
    <property type="entry name" value="JAB1/MPN domain"/>
    <property type="match status" value="1"/>
</dbReference>
<dbReference type="RefSeq" id="WP_089946920.1">
    <property type="nucleotide sequence ID" value="NZ_FNOI01000003.1"/>
</dbReference>
<dbReference type="InterPro" id="IPR025479">
    <property type="entry name" value="DUF4329"/>
</dbReference>
<dbReference type="AlphaFoldDB" id="A0A1H2XY09"/>
<protein>
    <recommendedName>
        <fullName evidence="2">DUF4329 domain-containing protein</fullName>
    </recommendedName>
</protein>
<feature type="chain" id="PRO_5011730800" description="DUF4329 domain-containing protein" evidence="1">
    <location>
        <begin position="21"/>
        <end position="182"/>
    </location>
</feature>
<keyword evidence="1" id="KW-0732">Signal</keyword>
<organism evidence="3 4">
    <name type="scientific">Litoreibacter albidus</name>
    <dbReference type="NCBI Taxonomy" id="670155"/>
    <lineage>
        <taxon>Bacteria</taxon>
        <taxon>Pseudomonadati</taxon>
        <taxon>Pseudomonadota</taxon>
        <taxon>Alphaproteobacteria</taxon>
        <taxon>Rhodobacterales</taxon>
        <taxon>Roseobacteraceae</taxon>
        <taxon>Litoreibacter</taxon>
    </lineage>
</organism>
<sequence>MKHIALSLAMLLAATGGSYADTLRLGEDKRLRAAAQQVLTGLQSRSFRTGREFCGLLGRNKDGAIVATRPRKGSADSCLPHEFRGRGIVALASYHTHGAYDHDADSEVPSYSDLSADIDEGLIGFIATPGGRLWVNLPDKAVSRQLCGIRCLPQDRHFQQGDWGLINKQYTLRQLKQRLQLY</sequence>
<proteinExistence type="predicted"/>
<dbReference type="EMBL" id="FNOI01000003">
    <property type="protein sequence ID" value="SDW97756.1"/>
    <property type="molecule type" value="Genomic_DNA"/>
</dbReference>
<evidence type="ECO:0000313" key="3">
    <source>
        <dbReference type="EMBL" id="SDW97756.1"/>
    </source>
</evidence>